<proteinExistence type="predicted"/>
<evidence type="ECO:0000313" key="1">
    <source>
        <dbReference type="EMBL" id="QYK20536.1"/>
    </source>
</evidence>
<name>A0A8F9RU40_ISKNV</name>
<dbReference type="EMBL" id="MT986830">
    <property type="protein sequence ID" value="QYK20536.1"/>
    <property type="molecule type" value="Genomic_DNA"/>
</dbReference>
<protein>
    <submittedName>
        <fullName evidence="1">005L</fullName>
    </submittedName>
</protein>
<accession>A0A8F9RU40</accession>
<organism evidence="1">
    <name type="scientific">Spotted knifejaw iridovirus</name>
    <dbReference type="NCBI Taxonomy" id="655341"/>
    <lineage>
        <taxon>Viruses</taxon>
        <taxon>Varidnaviria</taxon>
        <taxon>Bamfordvirae</taxon>
        <taxon>Nucleocytoviricota</taxon>
        <taxon>Megaviricetes</taxon>
        <taxon>Pimascovirales</taxon>
        <taxon>Pimascovirales incertae sedis</taxon>
        <taxon>Iridoviridae</taxon>
        <taxon>Alphairidovirinae</taxon>
        <taxon>Megalocytivirus</taxon>
        <taxon>Megalocytivirus pagrus1</taxon>
        <taxon>Infectious spleen and kidney necrosis virus</taxon>
    </lineage>
</organism>
<reference evidence="1" key="1">
    <citation type="journal article" name="Aquaculture">
        <title>Isolation, identification and genomic analysis of an ISKNV-type megalocytivirus from spotted knifejaw (Oplegnathus punctatus).</title>
        <authorList>
            <person name="Huang X."/>
            <person name="Wei J."/>
            <person name="Zheng Q."/>
            <person name="Zhang Y."/>
            <person name="Zhu W."/>
            <person name="Liu J."/>
            <person name="Hou Y."/>
            <person name="Qin Q."/>
            <person name="Huang Y."/>
        </authorList>
    </citation>
    <scope>NUCLEOTIDE SEQUENCE</scope>
    <source>
        <strain evidence="1">SKIV-SD</strain>
    </source>
</reference>
<sequence>MYTVDWSVPHSVTEVRLPTPVGEWPTTPCMMWCGVHLYSQTRVCVCFSQM</sequence>